<sequence>MVDYLPEDSPSTTAMDTMNEEFDGAIANTRVMMRDISIQEALAFKKELEATDGVSEVTWLDDAIDMKTPIEMADTDTVESYYKDGNALFSFHIEEGKEVETTEAIYQLIGEDNAMSGEALDTATSQKMTGTETMYAAALLIPIIILILILSTRSWAEPVFFLTAIGVSVLINLGTNIFIGEISFITQSVAPILQLAVSLDYAIFLLHSFSDYRKQTETPEEAMKMAMKRSFPAIAASASTTFFGFIALTFMDFEIGADLGLNLVKGIVLSFISVMVFLPALTLMFYHWIDKTQHKQLLPSIRNVGKTLLKFRIPALIILFILIVPAFLGQSQTNFMYGIGDQPDDTRAGSDATAIEDVFEKHTPMVLLVPKGDIAKEENLVQELKGISQVKSTVSYVDAVSPAIPPEYLEESATEQFFSENYSRIIVNSTVDKEGEATFAFIDQLRSLTADYYGDNYHLLGESVTLYDMKNVVEKDNTVVNLLTVITIAIVLLVTFRSISFPVVLLITIQSAVWINLSIPYFTNTTLVYVGYLIISTVQLAATVDYAILLTEAYKENRKEMPALKAVKKTIDEKIFSIGVSASILSSVGFILWMTSSNQVVSSIGLLLGRGALLAFIMVVLVLPALLIVLDRIIKKTTWKPNFYKGK</sequence>
<dbReference type="InterPro" id="IPR000731">
    <property type="entry name" value="SSD"/>
</dbReference>
<keyword evidence="3 6" id="KW-0812">Transmembrane</keyword>
<dbReference type="eggNOG" id="COG1033">
    <property type="taxonomic scope" value="Bacteria"/>
</dbReference>
<dbReference type="EMBL" id="CCDP010000004">
    <property type="protein sequence ID" value="CDQ41965.1"/>
    <property type="molecule type" value="Genomic_DNA"/>
</dbReference>
<evidence type="ECO:0000259" key="7">
    <source>
        <dbReference type="PROSITE" id="PS50156"/>
    </source>
</evidence>
<name>A0A024QIH8_9BACI</name>
<feature type="domain" description="SSD" evidence="7">
    <location>
        <begin position="161"/>
        <end position="284"/>
    </location>
</feature>
<evidence type="ECO:0000256" key="6">
    <source>
        <dbReference type="SAM" id="Phobius"/>
    </source>
</evidence>
<dbReference type="PANTHER" id="PTHR33406">
    <property type="entry name" value="MEMBRANE PROTEIN MJ1562-RELATED"/>
    <property type="match status" value="1"/>
</dbReference>
<feature type="transmembrane region" description="Helical" evidence="6">
    <location>
        <begin position="503"/>
        <end position="523"/>
    </location>
</feature>
<dbReference type="RefSeq" id="WP_021290714.1">
    <property type="nucleotide sequence ID" value="NZ_BNER01000005.1"/>
</dbReference>
<keyword evidence="5 6" id="KW-0472">Membrane</keyword>
<feature type="transmembrane region" description="Helical" evidence="6">
    <location>
        <begin position="191"/>
        <end position="209"/>
    </location>
</feature>
<feature type="transmembrane region" description="Helical" evidence="6">
    <location>
        <begin position="529"/>
        <end position="554"/>
    </location>
</feature>
<comment type="caution">
    <text evidence="8">The sequence shown here is derived from an EMBL/GenBank/DDBJ whole genome shotgun (WGS) entry which is preliminary data.</text>
</comment>
<feature type="transmembrane region" description="Helical" evidence="6">
    <location>
        <begin position="607"/>
        <end position="630"/>
    </location>
</feature>
<dbReference type="GO" id="GO:0005886">
    <property type="term" value="C:plasma membrane"/>
    <property type="evidence" value="ECO:0007669"/>
    <property type="project" value="UniProtKB-SubCell"/>
</dbReference>
<feature type="transmembrane region" description="Helical" evidence="6">
    <location>
        <begin position="575"/>
        <end position="595"/>
    </location>
</feature>
<feature type="transmembrane region" description="Helical" evidence="6">
    <location>
        <begin position="230"/>
        <end position="251"/>
    </location>
</feature>
<dbReference type="AlphaFoldDB" id="A0A024QIH8"/>
<dbReference type="Pfam" id="PF03176">
    <property type="entry name" value="MMPL"/>
    <property type="match status" value="2"/>
</dbReference>
<dbReference type="PROSITE" id="PS50156">
    <property type="entry name" value="SSD"/>
    <property type="match status" value="1"/>
</dbReference>
<feature type="transmembrane region" description="Helical" evidence="6">
    <location>
        <begin position="134"/>
        <end position="152"/>
    </location>
</feature>
<evidence type="ECO:0000256" key="3">
    <source>
        <dbReference type="ARBA" id="ARBA00022692"/>
    </source>
</evidence>
<evidence type="ECO:0000313" key="9">
    <source>
        <dbReference type="Proteomes" id="UP000028875"/>
    </source>
</evidence>
<evidence type="ECO:0000256" key="4">
    <source>
        <dbReference type="ARBA" id="ARBA00022989"/>
    </source>
</evidence>
<gene>
    <name evidence="8" type="primary">ydfJ</name>
    <name evidence="8" type="ORF">BN990_04344</name>
</gene>
<evidence type="ECO:0000256" key="1">
    <source>
        <dbReference type="ARBA" id="ARBA00004651"/>
    </source>
</evidence>
<dbReference type="Gene3D" id="1.20.1640.10">
    <property type="entry name" value="Multidrug efflux transporter AcrB transmembrane domain"/>
    <property type="match status" value="2"/>
</dbReference>
<dbReference type="Proteomes" id="UP000028875">
    <property type="component" value="Unassembled WGS sequence"/>
</dbReference>
<dbReference type="InterPro" id="IPR050545">
    <property type="entry name" value="Mycobact_MmpL"/>
</dbReference>
<evidence type="ECO:0000256" key="2">
    <source>
        <dbReference type="ARBA" id="ARBA00022475"/>
    </source>
</evidence>
<keyword evidence="2" id="KW-1003">Cell membrane</keyword>
<accession>A0A024QIH8</accession>
<dbReference type="STRING" id="1462526.BN990_04344"/>
<dbReference type="InterPro" id="IPR004869">
    <property type="entry name" value="MMPL_dom"/>
</dbReference>
<feature type="transmembrane region" description="Helical" evidence="6">
    <location>
        <begin position="263"/>
        <end position="289"/>
    </location>
</feature>
<feature type="transmembrane region" description="Helical" evidence="6">
    <location>
        <begin position="478"/>
        <end position="496"/>
    </location>
</feature>
<evidence type="ECO:0000313" key="8">
    <source>
        <dbReference type="EMBL" id="CDQ41965.1"/>
    </source>
</evidence>
<proteinExistence type="predicted"/>
<evidence type="ECO:0000256" key="5">
    <source>
        <dbReference type="ARBA" id="ARBA00023136"/>
    </source>
</evidence>
<protein>
    <submittedName>
        <fullName evidence="8">Membrane protein YdfJ</fullName>
    </submittedName>
</protein>
<feature type="transmembrane region" description="Helical" evidence="6">
    <location>
        <begin position="159"/>
        <end position="179"/>
    </location>
</feature>
<feature type="transmembrane region" description="Helical" evidence="6">
    <location>
        <begin position="309"/>
        <end position="328"/>
    </location>
</feature>
<dbReference type="PANTHER" id="PTHR33406:SF13">
    <property type="entry name" value="MEMBRANE PROTEIN YDFJ"/>
    <property type="match status" value="1"/>
</dbReference>
<keyword evidence="9" id="KW-1185">Reference proteome</keyword>
<comment type="subcellular location">
    <subcellularLocation>
        <location evidence="1">Cell membrane</location>
        <topology evidence="1">Multi-pass membrane protein</topology>
    </subcellularLocation>
</comment>
<keyword evidence="4 6" id="KW-1133">Transmembrane helix</keyword>
<dbReference type="SUPFAM" id="SSF82866">
    <property type="entry name" value="Multidrug efflux transporter AcrB transmembrane domain"/>
    <property type="match status" value="2"/>
</dbReference>
<reference evidence="9" key="2">
    <citation type="submission" date="2014-05" db="EMBL/GenBank/DDBJ databases">
        <title>Draft genome sequence of Virgibacillus massiliensis Vm-5.</title>
        <authorList>
            <person name="Khelaifia S."/>
            <person name="Croce O."/>
            <person name="Lagier J.C."/>
            <person name="Raoult D."/>
        </authorList>
    </citation>
    <scope>NUCLEOTIDE SEQUENCE [LARGE SCALE GENOMIC DNA]</scope>
    <source>
        <strain evidence="9">Vm-5</strain>
    </source>
</reference>
<reference evidence="8 9" key="1">
    <citation type="submission" date="2014-03" db="EMBL/GenBank/DDBJ databases">
        <authorList>
            <person name="Urmite Genomes U."/>
        </authorList>
    </citation>
    <scope>NUCLEOTIDE SEQUENCE [LARGE SCALE GENOMIC DNA]</scope>
    <source>
        <strain evidence="8 9">Vm-5</strain>
    </source>
</reference>
<organism evidence="8 9">
    <name type="scientific">Virgibacillus massiliensis</name>
    <dbReference type="NCBI Taxonomy" id="1462526"/>
    <lineage>
        <taxon>Bacteria</taxon>
        <taxon>Bacillati</taxon>
        <taxon>Bacillota</taxon>
        <taxon>Bacilli</taxon>
        <taxon>Bacillales</taxon>
        <taxon>Bacillaceae</taxon>
        <taxon>Virgibacillus</taxon>
    </lineage>
</organism>